<dbReference type="AlphaFoldDB" id="A0A4S2MV75"/>
<keyword evidence="10" id="KW-1185">Reference proteome</keyword>
<dbReference type="GO" id="GO:0016020">
    <property type="term" value="C:membrane"/>
    <property type="evidence" value="ECO:0007669"/>
    <property type="project" value="UniProtKB-SubCell"/>
</dbReference>
<dbReference type="InParanoid" id="A0A4S2MV75"/>
<evidence type="ECO:0000256" key="8">
    <source>
        <dbReference type="SAM" id="Phobius"/>
    </source>
</evidence>
<keyword evidence="5" id="KW-0406">Ion transport</keyword>
<evidence type="ECO:0000256" key="2">
    <source>
        <dbReference type="ARBA" id="ARBA00022448"/>
    </source>
</evidence>
<accession>A0A4S2MV75</accession>
<feature type="transmembrane region" description="Helical" evidence="8">
    <location>
        <begin position="47"/>
        <end position="67"/>
    </location>
</feature>
<evidence type="ECO:0000313" key="9">
    <source>
        <dbReference type="EMBL" id="TGZ80508.1"/>
    </source>
</evidence>
<name>A0A4S2MV75_9PEZI</name>
<organism evidence="9 10">
    <name type="scientific">Ascodesmis nigricans</name>
    <dbReference type="NCBI Taxonomy" id="341454"/>
    <lineage>
        <taxon>Eukaryota</taxon>
        <taxon>Fungi</taxon>
        <taxon>Dikarya</taxon>
        <taxon>Ascomycota</taxon>
        <taxon>Pezizomycotina</taxon>
        <taxon>Pezizomycetes</taxon>
        <taxon>Pezizales</taxon>
        <taxon>Ascodesmidaceae</taxon>
        <taxon>Ascodesmis</taxon>
    </lineage>
</organism>
<dbReference type="STRING" id="341454.A0A4S2MV75"/>
<keyword evidence="4 8" id="KW-1133">Transmembrane helix</keyword>
<feature type="compositionally biased region" description="Polar residues" evidence="7">
    <location>
        <begin position="1"/>
        <end position="10"/>
    </location>
</feature>
<dbReference type="PANTHER" id="PTHR33281">
    <property type="entry name" value="UPF0187 PROTEIN YNEE"/>
    <property type="match status" value="1"/>
</dbReference>
<feature type="region of interest" description="Disordered" evidence="7">
    <location>
        <begin position="1"/>
        <end position="26"/>
    </location>
</feature>
<dbReference type="PANTHER" id="PTHR33281:SF16">
    <property type="match status" value="1"/>
</dbReference>
<dbReference type="EMBL" id="ML220124">
    <property type="protein sequence ID" value="TGZ80508.1"/>
    <property type="molecule type" value="Genomic_DNA"/>
</dbReference>
<protein>
    <submittedName>
        <fullName evidence="9">UPF0187-domain-containing protein</fullName>
    </submittedName>
</protein>
<dbReference type="InterPro" id="IPR044669">
    <property type="entry name" value="YneE/VCCN1/2-like"/>
</dbReference>
<keyword evidence="2" id="KW-0813">Transport</keyword>
<reference evidence="9 10" key="1">
    <citation type="submission" date="2019-04" db="EMBL/GenBank/DDBJ databases">
        <title>Comparative genomics and transcriptomics to analyze fruiting body development in filamentous ascomycetes.</title>
        <authorList>
            <consortium name="DOE Joint Genome Institute"/>
            <person name="Lutkenhaus R."/>
            <person name="Traeger S."/>
            <person name="Breuer J."/>
            <person name="Kuo A."/>
            <person name="Lipzen A."/>
            <person name="Pangilinan J."/>
            <person name="Dilworth D."/>
            <person name="Sandor L."/>
            <person name="Poggeler S."/>
            <person name="Barry K."/>
            <person name="Grigoriev I.V."/>
            <person name="Nowrousian M."/>
        </authorList>
    </citation>
    <scope>NUCLEOTIDE SEQUENCE [LARGE SCALE GENOMIC DNA]</scope>
    <source>
        <strain evidence="9 10">CBS 389.68</strain>
    </source>
</reference>
<feature type="transmembrane region" description="Helical" evidence="8">
    <location>
        <begin position="73"/>
        <end position="93"/>
    </location>
</feature>
<evidence type="ECO:0000256" key="3">
    <source>
        <dbReference type="ARBA" id="ARBA00022692"/>
    </source>
</evidence>
<evidence type="ECO:0000256" key="4">
    <source>
        <dbReference type="ARBA" id="ARBA00022989"/>
    </source>
</evidence>
<evidence type="ECO:0000313" key="10">
    <source>
        <dbReference type="Proteomes" id="UP000298138"/>
    </source>
</evidence>
<evidence type="ECO:0000256" key="5">
    <source>
        <dbReference type="ARBA" id="ARBA00023065"/>
    </source>
</evidence>
<gene>
    <name evidence="9" type="ORF">EX30DRAFT_341433</name>
</gene>
<proteinExistence type="predicted"/>
<dbReference type="Pfam" id="PF25539">
    <property type="entry name" value="Bestrophin_2"/>
    <property type="match status" value="1"/>
</dbReference>
<dbReference type="Proteomes" id="UP000298138">
    <property type="component" value="Unassembled WGS sequence"/>
</dbReference>
<sequence length="331" mass="37088">MSNLPITNGANGAVPRPPTFPLSHASRQKPRKWPLAFRFIKGAIHHVIIVPIAFHALFTALIVHIDINLDHNLGVPSSIVPSLSIVVGLMLVFRNSSSYERYWGGRTNLQKIVTCVRNLTRSFLVCGPNDHEEDRYETEKTVRCLVAILYAVKNYLRGNWGLTIAYEPEYEGLVPKGLKGHESEGVGLPLELAFFVERYIKRGVERGSFNAPQSSMLSGQVNSIMDAFGAMETIKLTPIPVCHQIHQKQVLGLYCCVLPFCLVDDLGWWTVPVISMVCFTLYGIEGIGEELEDPFGVDKNDIKIDAILEDVRQEVMSQLDSWKKCGEEYTL</sequence>
<evidence type="ECO:0000256" key="7">
    <source>
        <dbReference type="SAM" id="MobiDB-lite"/>
    </source>
</evidence>
<dbReference type="OrthoDB" id="1368at2759"/>
<evidence type="ECO:0000256" key="6">
    <source>
        <dbReference type="ARBA" id="ARBA00023136"/>
    </source>
</evidence>
<keyword evidence="6 8" id="KW-0472">Membrane</keyword>
<evidence type="ECO:0000256" key="1">
    <source>
        <dbReference type="ARBA" id="ARBA00004141"/>
    </source>
</evidence>
<comment type="subcellular location">
    <subcellularLocation>
        <location evidence="1">Membrane</location>
        <topology evidence="1">Multi-pass membrane protein</topology>
    </subcellularLocation>
</comment>
<dbReference type="GO" id="GO:0005254">
    <property type="term" value="F:chloride channel activity"/>
    <property type="evidence" value="ECO:0007669"/>
    <property type="project" value="InterPro"/>
</dbReference>
<keyword evidence="3 8" id="KW-0812">Transmembrane</keyword>